<comment type="caution">
    <text evidence="3">The sequence shown here is derived from an EMBL/GenBank/DDBJ whole genome shotgun (WGS) entry which is preliminary data.</text>
</comment>
<proteinExistence type="predicted"/>
<keyword evidence="2" id="KW-1133">Transmembrane helix</keyword>
<sequence length="1079" mass="118589">MVQSNPQLNPSAALVPTAANGRQNVTSLSVITNPSGDSITSAGETFELRVTIGNQGLQGAIIDLFIDDSSGQLKTWCPNPYERFALSSGSSSEVVFSFPIPVEAIPGYYTYLLVIDAPKHYPEETPIRHQATLQILPPIQAAVQSNDPTFVLTPASTAEKPTLAEAGKSVNLSVLVHNRSNRVDRFRLTCTDLPESWWEVHYPEGINELGLVIIPDNLALNPGAKGEIGLEFRFPLETDAGRYLPTLRLSGENDPDLVLLDMVYVEVLPRYDLRMDLRTLVGKVSRETGMYQVRLQNAGNTLRQLSISVREDQGRPICQYQLMPDGIALDRGELIAVDLDAKPGPWWRRPLIGQGKTIAFYVELVDDYELPLPSDRIEGTLLWQARPWWQLLLAILAGLGLLGLLIFAIWWAFFKPPAPPRIDEFSSAAPQYTAENDDFIYLNWEIRNPRQIESLKILGRSPNGNVTSTPVFYNLQRGLPETLQEFCSLTRRRLLCQNIRTDAREPGDYLFEMTVMPKRRGQSTIAATTNTVTIAPLPIPKIAEFRARLLDKNETENLSSNGTEVAVRPNSPANSALAIAPSGLELPRLVELSWQVTHPNGIAELSWLSRTPDGVVNIEEQRYNLRAGLPEEWREYCSFERQVLSCSGIPVIMTEFGDYIFELTVTPTDRIPAEPESVPADAIAVIEPEPAAITEFEPTSGSYEAANEEQIALNWAIANPSQISELALKGRSDTGLVAMPDRRFSFQQGLPEILASLCTVTIELRCRNVPTPIGEPGNYRFELGVVPKRGTGEVTETMETGTIAIAPRPVAPPPPPPPVPKILQLQPSQSRYSEEKGEEVLLSWEVEHGEQVQEIQLVGRDRDGIVVSPVRRYRLDSGIPDILQPYCSLAGRLVCQNVPASARRAGDYIFELSLVAKGNSTEVSDRQQTEVIQILPPVFPLAITEFTVNGEPAPLRVVVTLQPNQRPDPLELSWQVLGGPETKVELLPSPGTVPLTGTVRYPISPQPGREILTLSVIGKSGKQLQRTLAIETLVAPPPETPASSTPGNETGTGTGTAPTVGVPPEPNGVSPTDLPPQFD</sequence>
<dbReference type="EMBL" id="JAQOSQ010000013">
    <property type="protein sequence ID" value="MDJ1184221.1"/>
    <property type="molecule type" value="Genomic_DNA"/>
</dbReference>
<name>A0ABT7C0L3_9CYAN</name>
<feature type="transmembrane region" description="Helical" evidence="2">
    <location>
        <begin position="391"/>
        <end position="413"/>
    </location>
</feature>
<protein>
    <submittedName>
        <fullName evidence="3">Uncharacterized protein</fullName>
    </submittedName>
</protein>
<evidence type="ECO:0000313" key="3">
    <source>
        <dbReference type="EMBL" id="MDJ1184221.1"/>
    </source>
</evidence>
<accession>A0ABT7C0L3</accession>
<evidence type="ECO:0000256" key="2">
    <source>
        <dbReference type="SAM" id="Phobius"/>
    </source>
</evidence>
<keyword evidence="4" id="KW-1185">Reference proteome</keyword>
<feature type="region of interest" description="Disordered" evidence="1">
    <location>
        <begin position="1034"/>
        <end position="1079"/>
    </location>
</feature>
<reference evidence="3 4" key="1">
    <citation type="submission" date="2023-01" db="EMBL/GenBank/DDBJ databases">
        <title>Novel diversity within Roseofilum (Cyanobacteria; Desertifilaceae) from marine benthic mats with descriptions of four novel species.</title>
        <authorList>
            <person name="Wang Y."/>
            <person name="Berthold D.E."/>
            <person name="Hu J."/>
            <person name="Lefler F.W."/>
            <person name="Laughinghouse H.D. IV."/>
        </authorList>
    </citation>
    <scope>NUCLEOTIDE SEQUENCE [LARGE SCALE GENOMIC DNA]</scope>
    <source>
        <strain evidence="3 4">BLCC-M143</strain>
    </source>
</reference>
<gene>
    <name evidence="3" type="ORF">PMH09_13630</name>
</gene>
<evidence type="ECO:0000313" key="4">
    <source>
        <dbReference type="Proteomes" id="UP001232992"/>
    </source>
</evidence>
<evidence type="ECO:0000256" key="1">
    <source>
        <dbReference type="SAM" id="MobiDB-lite"/>
    </source>
</evidence>
<keyword evidence="2" id="KW-0472">Membrane</keyword>
<feature type="compositionally biased region" description="Low complexity" evidence="1">
    <location>
        <begin position="1041"/>
        <end position="1060"/>
    </location>
</feature>
<keyword evidence="2" id="KW-0812">Transmembrane</keyword>
<dbReference type="RefSeq" id="WP_283758875.1">
    <property type="nucleotide sequence ID" value="NZ_JAQOSQ010000013.1"/>
</dbReference>
<organism evidence="3 4">
    <name type="scientific">Roseofilum casamattae BLCC-M143</name>
    <dbReference type="NCBI Taxonomy" id="3022442"/>
    <lineage>
        <taxon>Bacteria</taxon>
        <taxon>Bacillati</taxon>
        <taxon>Cyanobacteriota</taxon>
        <taxon>Cyanophyceae</taxon>
        <taxon>Desertifilales</taxon>
        <taxon>Desertifilaceae</taxon>
        <taxon>Roseofilum</taxon>
        <taxon>Roseofilum casamattae</taxon>
    </lineage>
</organism>
<dbReference type="Proteomes" id="UP001232992">
    <property type="component" value="Unassembled WGS sequence"/>
</dbReference>